<accession>A0A139KAR6</accession>
<evidence type="ECO:0000313" key="2">
    <source>
        <dbReference type="Proteomes" id="UP000500882"/>
    </source>
</evidence>
<dbReference type="Pfam" id="PF11297">
    <property type="entry name" value="DUF3098"/>
    <property type="match status" value="1"/>
</dbReference>
<dbReference type="InterPro" id="IPR021448">
    <property type="entry name" value="DUF3098"/>
</dbReference>
<reference evidence="1 2" key="1">
    <citation type="submission" date="2020-02" db="EMBL/GenBank/DDBJ databases">
        <title>Whole-genome sequencing and comparative analysis of the genomes of Bacteroides thetaiotaomicron and Escherichia coli isolated from a healthy resident in Vietnam.</title>
        <authorList>
            <person name="Mohsin M."/>
            <person name="Tanaka K."/>
            <person name="Kawahara R."/>
            <person name="Kondo S."/>
            <person name="Noguchi H."/>
            <person name="Motooka D."/>
            <person name="Nakamura S."/>
            <person name="Khong D.T."/>
            <person name="Nguyen T.N."/>
            <person name="Tran H.T."/>
            <person name="Yamamoto Y."/>
        </authorList>
    </citation>
    <scope>NUCLEOTIDE SEQUENCE [LARGE SCALE GENOMIC DNA]</scope>
    <source>
        <strain evidence="1 2">F9-2</strain>
    </source>
</reference>
<organism evidence="1 2">
    <name type="scientific">Bacteroides thetaiotaomicron</name>
    <dbReference type="NCBI Taxonomy" id="818"/>
    <lineage>
        <taxon>Bacteria</taxon>
        <taxon>Pseudomonadati</taxon>
        <taxon>Bacteroidota</taxon>
        <taxon>Bacteroidia</taxon>
        <taxon>Bacteroidales</taxon>
        <taxon>Bacteroidaceae</taxon>
        <taxon>Bacteroides</taxon>
    </lineage>
</organism>
<gene>
    <name evidence="1" type="ORF">BatF92_20720</name>
</gene>
<name>A0A139KAR6_BACT4</name>
<evidence type="ECO:0000313" key="1">
    <source>
        <dbReference type="EMBL" id="BCA50130.1"/>
    </source>
</evidence>
<sequence>MLYSLKSWDLETKIRKYKLENNKTIRSMRNALSKINYIILSIGSILIITGYVLMSGEGSTPAAYNPDIFSRLRICFAPIICLLGYLLNVVGIIYITKKNN</sequence>
<dbReference type="EMBL" id="AP022660">
    <property type="protein sequence ID" value="BCA50130.1"/>
    <property type="molecule type" value="Genomic_DNA"/>
</dbReference>
<protein>
    <submittedName>
        <fullName evidence="1">Uncharacterized protein</fullName>
    </submittedName>
</protein>
<dbReference type="Proteomes" id="UP000500882">
    <property type="component" value="Chromosome"/>
</dbReference>
<dbReference type="AlphaFoldDB" id="A0A139KAR6"/>
<proteinExistence type="predicted"/>